<evidence type="ECO:0000313" key="5">
    <source>
        <dbReference type="Proteomes" id="UP000284543"/>
    </source>
</evidence>
<evidence type="ECO:0000256" key="3">
    <source>
        <dbReference type="ARBA" id="ARBA00023163"/>
    </source>
</evidence>
<dbReference type="AlphaFoldDB" id="A0A412Z290"/>
<dbReference type="PANTHER" id="PTHR33204">
    <property type="entry name" value="TRANSCRIPTIONAL REGULATOR, MARR FAMILY"/>
    <property type="match status" value="1"/>
</dbReference>
<reference evidence="4 5" key="1">
    <citation type="submission" date="2018-08" db="EMBL/GenBank/DDBJ databases">
        <title>A genome reference for cultivated species of the human gut microbiota.</title>
        <authorList>
            <person name="Zou Y."/>
            <person name="Xue W."/>
            <person name="Luo G."/>
        </authorList>
    </citation>
    <scope>NUCLEOTIDE SEQUENCE [LARGE SCALE GENOMIC DNA]</scope>
    <source>
        <strain evidence="4 5">AF14-18</strain>
    </source>
</reference>
<organism evidence="4 5">
    <name type="scientific">Enterocloster bolteae</name>
    <dbReference type="NCBI Taxonomy" id="208479"/>
    <lineage>
        <taxon>Bacteria</taxon>
        <taxon>Bacillati</taxon>
        <taxon>Bacillota</taxon>
        <taxon>Clostridia</taxon>
        <taxon>Lachnospirales</taxon>
        <taxon>Lachnospiraceae</taxon>
        <taxon>Enterocloster</taxon>
    </lineage>
</organism>
<evidence type="ECO:0000256" key="1">
    <source>
        <dbReference type="ARBA" id="ARBA00023015"/>
    </source>
</evidence>
<sequence>MKTRTEYTCPLELTHDITKGKWKPIILWQLGQGPHSLAGLKREIKGISQKMLIEQLRELCDYGMVSKTSYEGYPLKVEYALTSRGTKMLEAVVIMQGIGIEMMMEDGKEEFLRKKGLLD</sequence>
<dbReference type="GO" id="GO:0003677">
    <property type="term" value="F:DNA binding"/>
    <property type="evidence" value="ECO:0007669"/>
    <property type="project" value="UniProtKB-KW"/>
</dbReference>
<dbReference type="KEGG" id="cbol:CGC65_10135"/>
<dbReference type="Gene3D" id="1.10.10.10">
    <property type="entry name" value="Winged helix-like DNA-binding domain superfamily/Winged helix DNA-binding domain"/>
    <property type="match status" value="1"/>
</dbReference>
<protein>
    <submittedName>
        <fullName evidence="4">Transcriptional regulator</fullName>
    </submittedName>
</protein>
<keyword evidence="1" id="KW-0805">Transcription regulation</keyword>
<accession>A0A412Z290</accession>
<dbReference type="InterPro" id="IPR036388">
    <property type="entry name" value="WH-like_DNA-bd_sf"/>
</dbReference>
<evidence type="ECO:0000313" key="4">
    <source>
        <dbReference type="EMBL" id="RGV74047.1"/>
    </source>
</evidence>
<keyword evidence="2" id="KW-0238">DNA-binding</keyword>
<dbReference type="Proteomes" id="UP000284543">
    <property type="component" value="Unassembled WGS sequence"/>
</dbReference>
<dbReference type="InterPro" id="IPR036390">
    <property type="entry name" value="WH_DNA-bd_sf"/>
</dbReference>
<comment type="caution">
    <text evidence="4">The sequence shown here is derived from an EMBL/GenBank/DDBJ whole genome shotgun (WGS) entry which is preliminary data.</text>
</comment>
<dbReference type="PROSITE" id="PS51118">
    <property type="entry name" value="HTH_HXLR"/>
    <property type="match status" value="1"/>
</dbReference>
<dbReference type="InterPro" id="IPR002577">
    <property type="entry name" value="HTH_HxlR"/>
</dbReference>
<gene>
    <name evidence="4" type="ORF">DWW02_18805</name>
</gene>
<dbReference type="SUPFAM" id="SSF46785">
    <property type="entry name" value="Winged helix' DNA-binding domain"/>
    <property type="match status" value="1"/>
</dbReference>
<keyword evidence="3" id="KW-0804">Transcription</keyword>
<proteinExistence type="predicted"/>
<dbReference type="RefSeq" id="WP_002569500.1">
    <property type="nucleotide sequence ID" value="NZ_CABKUK010000008.1"/>
</dbReference>
<dbReference type="PANTHER" id="PTHR33204:SF29">
    <property type="entry name" value="TRANSCRIPTIONAL REGULATOR"/>
    <property type="match status" value="1"/>
</dbReference>
<evidence type="ECO:0000256" key="2">
    <source>
        <dbReference type="ARBA" id="ARBA00023125"/>
    </source>
</evidence>
<name>A0A412Z290_9FIRM</name>
<dbReference type="EMBL" id="QRZM01000008">
    <property type="protein sequence ID" value="RGV74047.1"/>
    <property type="molecule type" value="Genomic_DNA"/>
</dbReference>
<dbReference type="Pfam" id="PF01638">
    <property type="entry name" value="HxlR"/>
    <property type="match status" value="1"/>
</dbReference>